<protein>
    <recommendedName>
        <fullName evidence="3">Ethanolamine utilization protein</fullName>
    </recommendedName>
</protein>
<dbReference type="AlphaFoldDB" id="A0A845QVW4"/>
<name>A0A845QVW4_9CLOT</name>
<comment type="caution">
    <text evidence="1">The sequence shown here is derived from an EMBL/GenBank/DDBJ whole genome shotgun (WGS) entry which is preliminary data.</text>
</comment>
<gene>
    <name evidence="1" type="ORF">D3Z33_04625</name>
</gene>
<dbReference type="Proteomes" id="UP000467132">
    <property type="component" value="Unassembled WGS sequence"/>
</dbReference>
<proteinExistence type="predicted"/>
<dbReference type="PIRSF" id="PIRSF034981">
    <property type="entry name" value="Eut_put"/>
    <property type="match status" value="1"/>
</dbReference>
<reference evidence="1 2" key="1">
    <citation type="submission" date="2018-08" db="EMBL/GenBank/DDBJ databases">
        <title>Murine metabolic-syndrome-specific gut microbial biobank.</title>
        <authorList>
            <person name="Liu C."/>
        </authorList>
    </citation>
    <scope>NUCLEOTIDE SEQUENCE [LARGE SCALE GENOMIC DNA]</scope>
    <source>
        <strain evidence="1 2">583</strain>
    </source>
</reference>
<sequence length="221" mass="25946">MDLNTINIDKLVEYLTKEVMKKINSNTVQKDKILVINKEENDFRIKDDNFRIDYLYEIDEDLEIDSYKYIIVSDFTKDQLIDISMGKSTDNVSSIVTEGILKGKSISILTDGVEYHKYKNTSNKNFYNMLKSYEEKLISFGISFVDKENITEIFYDKKEEESKISLDKQDFYTINNKIITEAILEDIYRKGYKNILINKNTIVTPLAKDYIRINNITISKK</sequence>
<accession>A0A845QVW4</accession>
<dbReference type="EMBL" id="QXXA01000005">
    <property type="protein sequence ID" value="NBI06144.1"/>
    <property type="molecule type" value="Genomic_DNA"/>
</dbReference>
<evidence type="ECO:0000313" key="1">
    <source>
        <dbReference type="EMBL" id="NBI06144.1"/>
    </source>
</evidence>
<dbReference type="InterPro" id="IPR013372">
    <property type="entry name" value="Eut_put"/>
</dbReference>
<keyword evidence="2" id="KW-1185">Reference proteome</keyword>
<evidence type="ECO:0000313" key="2">
    <source>
        <dbReference type="Proteomes" id="UP000467132"/>
    </source>
</evidence>
<evidence type="ECO:0008006" key="3">
    <source>
        <dbReference type="Google" id="ProtNLM"/>
    </source>
</evidence>
<organism evidence="1 2">
    <name type="scientific">Senegalia massiliensis</name>
    <dbReference type="NCBI Taxonomy" id="1720316"/>
    <lineage>
        <taxon>Bacteria</taxon>
        <taxon>Bacillati</taxon>
        <taxon>Bacillota</taxon>
        <taxon>Clostridia</taxon>
        <taxon>Eubacteriales</taxon>
        <taxon>Clostridiaceae</taxon>
        <taxon>Senegalia</taxon>
    </lineage>
</organism>